<dbReference type="Proteomes" id="UP000688137">
    <property type="component" value="Unassembled WGS sequence"/>
</dbReference>
<organism evidence="2 3">
    <name type="scientific">Paramecium primaurelia</name>
    <dbReference type="NCBI Taxonomy" id="5886"/>
    <lineage>
        <taxon>Eukaryota</taxon>
        <taxon>Sar</taxon>
        <taxon>Alveolata</taxon>
        <taxon>Ciliophora</taxon>
        <taxon>Intramacronucleata</taxon>
        <taxon>Oligohymenophorea</taxon>
        <taxon>Peniculida</taxon>
        <taxon>Parameciidae</taxon>
        <taxon>Paramecium</taxon>
    </lineage>
</organism>
<evidence type="ECO:0000256" key="1">
    <source>
        <dbReference type="SAM" id="MobiDB-lite"/>
    </source>
</evidence>
<reference evidence="2" key="1">
    <citation type="submission" date="2021-01" db="EMBL/GenBank/DDBJ databases">
        <authorList>
            <consortium name="Genoscope - CEA"/>
            <person name="William W."/>
        </authorList>
    </citation>
    <scope>NUCLEOTIDE SEQUENCE</scope>
</reference>
<evidence type="ECO:0000313" key="3">
    <source>
        <dbReference type="Proteomes" id="UP000688137"/>
    </source>
</evidence>
<keyword evidence="3" id="KW-1185">Reference proteome</keyword>
<sequence length="232" mass="27858">MFLDNENISMRLKIVEDRLGFIENLTQLQDKRINELNKQLDHVIHQFQGLNLDRCRNDEGLIFKIERFEKSLVILQREMNQIATHQDERINQLINQLVEPSFKDIDIQIKQESQRVQLQCQRQLDEMYEEIINKFKTPLQSSVAHGGRVSILESTSQDDTKKKIDDEINRRIYEENEKRRSFIESDKKQHKNGQLSTEKSRAREIQNRLNLERKAKQDKINQLNELYQFRKH</sequence>
<comment type="caution">
    <text evidence="2">The sequence shown here is derived from an EMBL/GenBank/DDBJ whole genome shotgun (WGS) entry which is preliminary data.</text>
</comment>
<name>A0A8S1LB11_PARPR</name>
<dbReference type="AlphaFoldDB" id="A0A8S1LB11"/>
<proteinExistence type="predicted"/>
<dbReference type="EMBL" id="CAJJDM010000033">
    <property type="protein sequence ID" value="CAD8063385.1"/>
    <property type="molecule type" value="Genomic_DNA"/>
</dbReference>
<protein>
    <submittedName>
        <fullName evidence="2">Uncharacterized protein</fullName>
    </submittedName>
</protein>
<evidence type="ECO:0000313" key="2">
    <source>
        <dbReference type="EMBL" id="CAD8063385.1"/>
    </source>
</evidence>
<accession>A0A8S1LB11</accession>
<feature type="region of interest" description="Disordered" evidence="1">
    <location>
        <begin position="179"/>
        <end position="203"/>
    </location>
</feature>
<gene>
    <name evidence="2" type="ORF">PPRIM_AZ9-3.1.T0340295</name>
</gene>
<dbReference type="OMA" id="ENENMSM"/>